<dbReference type="InterPro" id="IPR000878">
    <property type="entry name" value="4pyrrol_Mease"/>
</dbReference>
<dbReference type="GO" id="GO:0032259">
    <property type="term" value="P:methylation"/>
    <property type="evidence" value="ECO:0007669"/>
    <property type="project" value="UniProtKB-KW"/>
</dbReference>
<dbReference type="EMBL" id="JAMOIM010000017">
    <property type="protein sequence ID" value="MCW6510639.1"/>
    <property type="molecule type" value="Genomic_DNA"/>
</dbReference>
<dbReference type="InterPro" id="IPR014776">
    <property type="entry name" value="4pyrrole_Mease_sub2"/>
</dbReference>
<dbReference type="PROSITE" id="PS00840">
    <property type="entry name" value="SUMT_2"/>
    <property type="match status" value="1"/>
</dbReference>
<dbReference type="InterPro" id="IPR050161">
    <property type="entry name" value="Siro_Cobalamin_biosynth"/>
</dbReference>
<dbReference type="FunFam" id="3.40.1010.10:FF:000001">
    <property type="entry name" value="Siroheme synthase"/>
    <property type="match status" value="1"/>
</dbReference>
<keyword evidence="4 8" id="KW-0808">Transferase</keyword>
<dbReference type="NCBIfam" id="TIGR01469">
    <property type="entry name" value="cobA_cysG_Cterm"/>
    <property type="match status" value="1"/>
</dbReference>
<comment type="similarity">
    <text evidence="1 8">Belongs to the precorrin methyltransferase family.</text>
</comment>
<name>A0AA42CKK0_9HYPH</name>
<accession>A0AA42CKK0</accession>
<dbReference type="Gene3D" id="3.40.1010.10">
    <property type="entry name" value="Cobalt-precorrin-4 Transmethylase, Domain 1"/>
    <property type="match status" value="1"/>
</dbReference>
<organism evidence="10 11">
    <name type="scientific">Lichenifustis flavocetrariae</name>
    <dbReference type="NCBI Taxonomy" id="2949735"/>
    <lineage>
        <taxon>Bacteria</taxon>
        <taxon>Pseudomonadati</taxon>
        <taxon>Pseudomonadota</taxon>
        <taxon>Alphaproteobacteria</taxon>
        <taxon>Hyphomicrobiales</taxon>
        <taxon>Lichenihabitantaceae</taxon>
        <taxon>Lichenifustis</taxon>
    </lineage>
</organism>
<keyword evidence="11" id="KW-1185">Reference proteome</keyword>
<dbReference type="GO" id="GO:0004851">
    <property type="term" value="F:uroporphyrin-III C-methyltransferase activity"/>
    <property type="evidence" value="ECO:0007669"/>
    <property type="project" value="UniProtKB-EC"/>
</dbReference>
<evidence type="ECO:0000259" key="9">
    <source>
        <dbReference type="Pfam" id="PF00590"/>
    </source>
</evidence>
<dbReference type="Proteomes" id="UP001165667">
    <property type="component" value="Unassembled WGS sequence"/>
</dbReference>
<evidence type="ECO:0000256" key="4">
    <source>
        <dbReference type="ARBA" id="ARBA00022679"/>
    </source>
</evidence>
<evidence type="ECO:0000256" key="6">
    <source>
        <dbReference type="ARBA" id="ARBA00023244"/>
    </source>
</evidence>
<comment type="caution">
    <text evidence="10">The sequence shown here is derived from an EMBL/GenBank/DDBJ whole genome shotgun (WGS) entry which is preliminary data.</text>
</comment>
<dbReference type="NCBIfam" id="NF004790">
    <property type="entry name" value="PRK06136.1"/>
    <property type="match status" value="1"/>
</dbReference>
<evidence type="ECO:0000256" key="3">
    <source>
        <dbReference type="ARBA" id="ARBA00022603"/>
    </source>
</evidence>
<dbReference type="InterPro" id="IPR014777">
    <property type="entry name" value="4pyrrole_Mease_sub1"/>
</dbReference>
<dbReference type="CDD" id="cd11642">
    <property type="entry name" value="SUMT"/>
    <property type="match status" value="1"/>
</dbReference>
<evidence type="ECO:0000313" key="10">
    <source>
        <dbReference type="EMBL" id="MCW6510639.1"/>
    </source>
</evidence>
<dbReference type="PANTHER" id="PTHR45790:SF3">
    <property type="entry name" value="S-ADENOSYL-L-METHIONINE-DEPENDENT UROPORPHYRINOGEN III METHYLTRANSFERASE, CHLOROPLASTIC"/>
    <property type="match status" value="1"/>
</dbReference>
<gene>
    <name evidence="10" type="primary">cobA</name>
    <name evidence="10" type="ORF">M8523_21730</name>
</gene>
<dbReference type="Pfam" id="PF00590">
    <property type="entry name" value="TP_methylase"/>
    <property type="match status" value="1"/>
</dbReference>
<dbReference type="GO" id="GO:0019354">
    <property type="term" value="P:siroheme biosynthetic process"/>
    <property type="evidence" value="ECO:0007669"/>
    <property type="project" value="InterPro"/>
</dbReference>
<feature type="domain" description="Tetrapyrrole methylase" evidence="9">
    <location>
        <begin position="66"/>
        <end position="276"/>
    </location>
</feature>
<dbReference type="EC" id="2.1.1.107" evidence="2"/>
<evidence type="ECO:0000313" key="11">
    <source>
        <dbReference type="Proteomes" id="UP001165667"/>
    </source>
</evidence>
<dbReference type="SUPFAM" id="SSF53790">
    <property type="entry name" value="Tetrapyrrole methylase"/>
    <property type="match status" value="1"/>
</dbReference>
<dbReference type="AlphaFoldDB" id="A0AA42CKK0"/>
<sequence>MMRNIAVGFAATEERYLCQVLLRRLLPYEPAWTVTDQQGAEHRVADALSTIADRVGLALPDFAPGTVWLVGAGPGDPGLLTLHALNGLAQADAVVYDALVADEILALTRGDALREFAGKRGGKPSPKQRDISERLVELAREGKRVLRLKGGDPFVFGRGGEEALALVAAGIPFRIVPGVTAGLGGLAYAAIPATTRDTNNAVILATGHKASDREHDHDWRALARTNLPIVIYMGMTFLDRIASELIAGGLSPDTPVAIVTEATTVRQRVLITRLDRAHEDAVEQRLRAPAMVAVGSIVALQPVLAPFAITLRGGA</sequence>
<dbReference type="InterPro" id="IPR003043">
    <property type="entry name" value="Uropor_MeTrfase_CS"/>
</dbReference>
<protein>
    <recommendedName>
        <fullName evidence="2">uroporphyrinogen-III C-methyltransferase</fullName>
        <ecNumber evidence="2">2.1.1.107</ecNumber>
    </recommendedName>
</protein>
<evidence type="ECO:0000256" key="7">
    <source>
        <dbReference type="ARBA" id="ARBA00025705"/>
    </source>
</evidence>
<dbReference type="Gene3D" id="3.30.950.10">
    <property type="entry name" value="Methyltransferase, Cobalt-precorrin-4 Transmethylase, Domain 2"/>
    <property type="match status" value="1"/>
</dbReference>
<dbReference type="PROSITE" id="PS00839">
    <property type="entry name" value="SUMT_1"/>
    <property type="match status" value="1"/>
</dbReference>
<keyword evidence="3 8" id="KW-0489">Methyltransferase</keyword>
<evidence type="ECO:0000256" key="8">
    <source>
        <dbReference type="RuleBase" id="RU003960"/>
    </source>
</evidence>
<keyword evidence="6" id="KW-0627">Porphyrin biosynthesis</keyword>
<evidence type="ECO:0000256" key="2">
    <source>
        <dbReference type="ARBA" id="ARBA00012162"/>
    </source>
</evidence>
<evidence type="ECO:0000256" key="1">
    <source>
        <dbReference type="ARBA" id="ARBA00005879"/>
    </source>
</evidence>
<evidence type="ECO:0000256" key="5">
    <source>
        <dbReference type="ARBA" id="ARBA00022691"/>
    </source>
</evidence>
<comment type="pathway">
    <text evidence="7">Porphyrin-containing compound metabolism; siroheme biosynthesis; precorrin-2 from uroporphyrinogen III: step 1/1.</text>
</comment>
<dbReference type="InterPro" id="IPR006366">
    <property type="entry name" value="CobA/CysG_C"/>
</dbReference>
<dbReference type="InterPro" id="IPR035996">
    <property type="entry name" value="4pyrrol_Methylase_sf"/>
</dbReference>
<reference evidence="10" key="1">
    <citation type="submission" date="2022-05" db="EMBL/GenBank/DDBJ databases">
        <authorList>
            <person name="Pankratov T."/>
        </authorList>
    </citation>
    <scope>NUCLEOTIDE SEQUENCE</scope>
    <source>
        <strain evidence="10">BP6-180914</strain>
    </source>
</reference>
<dbReference type="PANTHER" id="PTHR45790">
    <property type="entry name" value="SIROHEME SYNTHASE-RELATED"/>
    <property type="match status" value="1"/>
</dbReference>
<keyword evidence="5" id="KW-0949">S-adenosyl-L-methionine</keyword>
<proteinExistence type="inferred from homology"/>